<feature type="region of interest" description="Disordered" evidence="2">
    <location>
        <begin position="173"/>
        <end position="208"/>
    </location>
</feature>
<reference evidence="3" key="1">
    <citation type="submission" date="2022-07" db="EMBL/GenBank/DDBJ databases">
        <title>Genome Sequence of Leucocoprinus birnbaumii.</title>
        <authorList>
            <person name="Buettner E."/>
        </authorList>
    </citation>
    <scope>NUCLEOTIDE SEQUENCE</scope>
    <source>
        <strain evidence="3">VT141</strain>
    </source>
</reference>
<accession>A0AAD5VG65</accession>
<evidence type="ECO:0000256" key="1">
    <source>
        <dbReference type="SAM" id="Coils"/>
    </source>
</evidence>
<sequence length="366" mass="40080">MPPSPSKRNTCSQPQTAASRPVVRKPYRCCKCPDSPLLKDCPVHGKKNRTDQPPKRRPRARNGTPSPAPMPVDPTSGAGQNRDVNVNSVQPVSLTSPTEAQADHAMATEDDNIDPVLRGLQADGTRVATPSRASDEGIGDPHTAAPASEVLRTTLDSTPPQLTAVLNEIARKNGAQTITDNDGSSDWEDDDDDDDEGTKGGAPHGFIDGVMRGNHEFRGLKRTIALRPPSKSSTLASKRFARVIRQILTRTENLAVETGCWIYLAAQHATAVTPFIHYASPRLQAEAGPKLDVIHTNFSIIMKTLVTSRRREAMELMLELEEQKERLEMVQKEADVARKAAEMHREEIGKRDVVIAELMTRLGIET</sequence>
<feature type="compositionally biased region" description="Acidic residues" evidence="2">
    <location>
        <begin position="183"/>
        <end position="196"/>
    </location>
</feature>
<feature type="region of interest" description="Disordered" evidence="2">
    <location>
        <begin position="1"/>
        <end position="113"/>
    </location>
</feature>
<keyword evidence="1" id="KW-0175">Coiled coil</keyword>
<evidence type="ECO:0000313" key="4">
    <source>
        <dbReference type="Proteomes" id="UP001213000"/>
    </source>
</evidence>
<comment type="caution">
    <text evidence="3">The sequence shown here is derived from an EMBL/GenBank/DDBJ whole genome shotgun (WGS) entry which is preliminary data.</text>
</comment>
<keyword evidence="4" id="KW-1185">Reference proteome</keyword>
<feature type="coiled-coil region" evidence="1">
    <location>
        <begin position="306"/>
        <end position="347"/>
    </location>
</feature>
<dbReference type="EMBL" id="JANIEX010001485">
    <property type="protein sequence ID" value="KAJ3557408.1"/>
    <property type="molecule type" value="Genomic_DNA"/>
</dbReference>
<gene>
    <name evidence="3" type="ORF">NP233_g11751</name>
</gene>
<feature type="compositionally biased region" description="Polar residues" evidence="2">
    <location>
        <begin position="77"/>
        <end position="99"/>
    </location>
</feature>
<dbReference type="AlphaFoldDB" id="A0AAD5VG65"/>
<dbReference type="Proteomes" id="UP001213000">
    <property type="component" value="Unassembled WGS sequence"/>
</dbReference>
<evidence type="ECO:0000256" key="2">
    <source>
        <dbReference type="SAM" id="MobiDB-lite"/>
    </source>
</evidence>
<evidence type="ECO:0000313" key="3">
    <source>
        <dbReference type="EMBL" id="KAJ3557408.1"/>
    </source>
</evidence>
<organism evidence="3 4">
    <name type="scientific">Leucocoprinus birnbaumii</name>
    <dbReference type="NCBI Taxonomy" id="56174"/>
    <lineage>
        <taxon>Eukaryota</taxon>
        <taxon>Fungi</taxon>
        <taxon>Dikarya</taxon>
        <taxon>Basidiomycota</taxon>
        <taxon>Agaricomycotina</taxon>
        <taxon>Agaricomycetes</taxon>
        <taxon>Agaricomycetidae</taxon>
        <taxon>Agaricales</taxon>
        <taxon>Agaricineae</taxon>
        <taxon>Agaricaceae</taxon>
        <taxon>Leucocoprinus</taxon>
    </lineage>
</organism>
<name>A0AAD5VG65_9AGAR</name>
<feature type="compositionally biased region" description="Polar residues" evidence="2">
    <location>
        <begin position="1"/>
        <end position="18"/>
    </location>
</feature>
<proteinExistence type="predicted"/>
<protein>
    <submittedName>
        <fullName evidence="3">Uncharacterized protein</fullName>
    </submittedName>
</protein>
<feature type="region of interest" description="Disordered" evidence="2">
    <location>
        <begin position="126"/>
        <end position="146"/>
    </location>
</feature>